<keyword evidence="1" id="KW-0472">Membrane</keyword>
<dbReference type="EMBL" id="BARW01011991">
    <property type="protein sequence ID" value="GAI79145.1"/>
    <property type="molecule type" value="Genomic_DNA"/>
</dbReference>
<organism evidence="2">
    <name type="scientific">marine sediment metagenome</name>
    <dbReference type="NCBI Taxonomy" id="412755"/>
    <lineage>
        <taxon>unclassified sequences</taxon>
        <taxon>metagenomes</taxon>
        <taxon>ecological metagenomes</taxon>
    </lineage>
</organism>
<feature type="transmembrane region" description="Helical" evidence="1">
    <location>
        <begin position="99"/>
        <end position="120"/>
    </location>
</feature>
<keyword evidence="1" id="KW-1133">Transmembrane helix</keyword>
<gene>
    <name evidence="2" type="ORF">S12H4_22839</name>
</gene>
<keyword evidence="1" id="KW-0812">Transmembrane</keyword>
<sequence>MKSIGLVFLYDRNLGAPDEVSKKFSKFFSFVSENLVLEGLVELPKLKEIMDLGKIYWAGIKQNFETILEDHDAIGKIAWKVFNDYSGIEPSEYRSKNLLAMYNISCITFFSFTFFAEFAINSISFFF</sequence>
<dbReference type="AlphaFoldDB" id="X1SUX9"/>
<protein>
    <submittedName>
        <fullName evidence="2">Uncharacterized protein</fullName>
    </submittedName>
</protein>
<evidence type="ECO:0000313" key="2">
    <source>
        <dbReference type="EMBL" id="GAI79145.1"/>
    </source>
</evidence>
<name>X1SUX9_9ZZZZ</name>
<proteinExistence type="predicted"/>
<evidence type="ECO:0000256" key="1">
    <source>
        <dbReference type="SAM" id="Phobius"/>
    </source>
</evidence>
<comment type="caution">
    <text evidence="2">The sequence shown here is derived from an EMBL/GenBank/DDBJ whole genome shotgun (WGS) entry which is preliminary data.</text>
</comment>
<reference evidence="2" key="1">
    <citation type="journal article" date="2014" name="Front. Microbiol.">
        <title>High frequency of phylogenetically diverse reductive dehalogenase-homologous genes in deep subseafloor sedimentary metagenomes.</title>
        <authorList>
            <person name="Kawai M."/>
            <person name="Futagami T."/>
            <person name="Toyoda A."/>
            <person name="Takaki Y."/>
            <person name="Nishi S."/>
            <person name="Hori S."/>
            <person name="Arai W."/>
            <person name="Tsubouchi T."/>
            <person name="Morono Y."/>
            <person name="Uchiyama I."/>
            <person name="Ito T."/>
            <person name="Fujiyama A."/>
            <person name="Inagaki F."/>
            <person name="Takami H."/>
        </authorList>
    </citation>
    <scope>NUCLEOTIDE SEQUENCE</scope>
    <source>
        <strain evidence="2">Expedition CK06-06</strain>
    </source>
</reference>
<accession>X1SUX9</accession>